<dbReference type="InterPro" id="IPR036702">
    <property type="entry name" value="ComB-like_sf"/>
</dbReference>
<sequence>MKINVLLSPLNAEEMYFAGKNTVVIDVLRATTVISAALENGAKEIIPVGTIEFAMKISGDAFGGHRLLGGERNTKKIDGFNLGNSPLEYVKEIVEGKSIILYTTNGTKAIVRAKFSENLITCSFYNLTAVANYIVEMNKDFEILCAGDNGRFSLEDTVCAGKLITEIIKIKEDADLTDSARASIALNKSFGKSITKMFSESEHGKKLIENGFKEDITFCGKISKSEIIPFYKDGVIKKLVNEQPA</sequence>
<dbReference type="SUPFAM" id="SSF142823">
    <property type="entry name" value="ComB-like"/>
    <property type="match status" value="1"/>
</dbReference>
<dbReference type="Gene3D" id="3.90.1560.10">
    <property type="entry name" value="ComB-like"/>
    <property type="match status" value="1"/>
</dbReference>
<evidence type="ECO:0000256" key="2">
    <source>
        <dbReference type="ARBA" id="ARBA00009997"/>
    </source>
</evidence>
<evidence type="ECO:0000256" key="3">
    <source>
        <dbReference type="ARBA" id="ARBA00012953"/>
    </source>
</evidence>
<dbReference type="PANTHER" id="PTHR37311:SF1">
    <property type="entry name" value="2-PHOSPHOSULFOLACTATE PHOSPHATASE-RELATED"/>
    <property type="match status" value="1"/>
</dbReference>
<dbReference type="HAMAP" id="MF_00490">
    <property type="entry name" value="ComB"/>
    <property type="match status" value="1"/>
</dbReference>
<evidence type="ECO:0000256" key="5">
    <source>
        <dbReference type="ARBA" id="ARBA00022842"/>
    </source>
</evidence>
<evidence type="ECO:0000313" key="7">
    <source>
        <dbReference type="EMBL" id="KUG25051.1"/>
    </source>
</evidence>
<accession>A0A0W8FVV7</accession>
<dbReference type="EMBL" id="LNQE01000776">
    <property type="protein sequence ID" value="KUG25051.1"/>
    <property type="molecule type" value="Genomic_DNA"/>
</dbReference>
<dbReference type="PANTHER" id="PTHR37311">
    <property type="entry name" value="2-PHOSPHOSULFOLACTATE PHOSPHATASE-RELATED"/>
    <property type="match status" value="1"/>
</dbReference>
<proteinExistence type="inferred from homology"/>
<comment type="catalytic activity">
    <reaction evidence="6">
        <text>(2R)-O-phospho-3-sulfolactate + H2O = (2R)-3-sulfolactate + phosphate</text>
        <dbReference type="Rhea" id="RHEA:23416"/>
        <dbReference type="ChEBI" id="CHEBI:15377"/>
        <dbReference type="ChEBI" id="CHEBI:15597"/>
        <dbReference type="ChEBI" id="CHEBI:43474"/>
        <dbReference type="ChEBI" id="CHEBI:58738"/>
        <dbReference type="EC" id="3.1.3.71"/>
    </reaction>
</comment>
<comment type="similarity">
    <text evidence="2">Belongs to the ComB family.</text>
</comment>
<keyword evidence="4 7" id="KW-0378">Hydrolase</keyword>
<dbReference type="GO" id="GO:0050545">
    <property type="term" value="F:sulfopyruvate decarboxylase activity"/>
    <property type="evidence" value="ECO:0007669"/>
    <property type="project" value="TreeGrafter"/>
</dbReference>
<evidence type="ECO:0000256" key="4">
    <source>
        <dbReference type="ARBA" id="ARBA00022801"/>
    </source>
</evidence>
<dbReference type="EC" id="3.1.3.71" evidence="3"/>
<comment type="caution">
    <text evidence="7">The sequence shown here is derived from an EMBL/GenBank/DDBJ whole genome shotgun (WGS) entry which is preliminary data.</text>
</comment>
<evidence type="ECO:0000256" key="1">
    <source>
        <dbReference type="ARBA" id="ARBA00001946"/>
    </source>
</evidence>
<evidence type="ECO:0000256" key="6">
    <source>
        <dbReference type="ARBA" id="ARBA00033711"/>
    </source>
</evidence>
<dbReference type="GO" id="GO:0050532">
    <property type="term" value="F:2-phosphosulfolactate phosphatase activity"/>
    <property type="evidence" value="ECO:0007669"/>
    <property type="project" value="UniProtKB-EC"/>
</dbReference>
<keyword evidence="5" id="KW-0460">Magnesium</keyword>
<dbReference type="AlphaFoldDB" id="A0A0W8FVV7"/>
<comment type="cofactor">
    <cofactor evidence="1">
        <name>Mg(2+)</name>
        <dbReference type="ChEBI" id="CHEBI:18420"/>
    </cofactor>
</comment>
<dbReference type="InterPro" id="IPR005238">
    <property type="entry name" value="ComB-like"/>
</dbReference>
<reference evidence="7" key="1">
    <citation type="journal article" date="2015" name="Proc. Natl. Acad. Sci. U.S.A.">
        <title>Networks of energetic and metabolic interactions define dynamics in microbial communities.</title>
        <authorList>
            <person name="Embree M."/>
            <person name="Liu J.K."/>
            <person name="Al-Bassam M.M."/>
            <person name="Zengler K."/>
        </authorList>
    </citation>
    <scope>NUCLEOTIDE SEQUENCE</scope>
</reference>
<organism evidence="7">
    <name type="scientific">hydrocarbon metagenome</name>
    <dbReference type="NCBI Taxonomy" id="938273"/>
    <lineage>
        <taxon>unclassified sequences</taxon>
        <taxon>metagenomes</taxon>
        <taxon>ecological metagenomes</taxon>
    </lineage>
</organism>
<dbReference type="GO" id="GO:0000287">
    <property type="term" value="F:magnesium ion binding"/>
    <property type="evidence" value="ECO:0007669"/>
    <property type="project" value="InterPro"/>
</dbReference>
<gene>
    <name evidence="7" type="ORF">ASZ90_005121</name>
</gene>
<protein>
    <recommendedName>
        <fullName evidence="3">2-phosphosulfolactate phosphatase</fullName>
        <ecNumber evidence="3">3.1.3.71</ecNumber>
    </recommendedName>
</protein>
<name>A0A0W8FVV7_9ZZZZ</name>
<dbReference type="Pfam" id="PF04029">
    <property type="entry name" value="2-ph_phosp"/>
    <property type="match status" value="1"/>
</dbReference>
<dbReference type="FunFam" id="3.90.1560.10:FF:000001">
    <property type="entry name" value="Probable 2-phosphosulfolactate phosphatase"/>
    <property type="match status" value="1"/>
</dbReference>